<proteinExistence type="predicted"/>
<evidence type="ECO:0000313" key="2">
    <source>
        <dbReference type="EMBL" id="CAC5408418.1"/>
    </source>
</evidence>
<name>A0A6J8DIJ5_MYTCO</name>
<dbReference type="EMBL" id="CACVKT020007535">
    <property type="protein sequence ID" value="CAC5408418.1"/>
    <property type="molecule type" value="Genomic_DNA"/>
</dbReference>
<dbReference type="Pfam" id="PF18738">
    <property type="entry name" value="HEPN_DZIP3"/>
    <property type="match status" value="1"/>
</dbReference>
<reference evidence="2 3" key="1">
    <citation type="submission" date="2020-06" db="EMBL/GenBank/DDBJ databases">
        <authorList>
            <person name="Li R."/>
            <person name="Bekaert M."/>
        </authorList>
    </citation>
    <scope>NUCLEOTIDE SEQUENCE [LARGE SCALE GENOMIC DNA]</scope>
    <source>
        <strain evidence="3">wild</strain>
    </source>
</reference>
<feature type="domain" description="DZIP3-like HEPN" evidence="1">
    <location>
        <begin position="38"/>
        <end position="174"/>
    </location>
</feature>
<accession>A0A6J8DIJ5</accession>
<evidence type="ECO:0000313" key="3">
    <source>
        <dbReference type="Proteomes" id="UP000507470"/>
    </source>
</evidence>
<protein>
    <recommendedName>
        <fullName evidence="1">DZIP3-like HEPN domain-containing protein</fullName>
    </recommendedName>
</protein>
<dbReference type="OrthoDB" id="6083162at2759"/>
<evidence type="ECO:0000259" key="1">
    <source>
        <dbReference type="Pfam" id="PF18738"/>
    </source>
</evidence>
<organism evidence="2 3">
    <name type="scientific">Mytilus coruscus</name>
    <name type="common">Sea mussel</name>
    <dbReference type="NCBI Taxonomy" id="42192"/>
    <lineage>
        <taxon>Eukaryota</taxon>
        <taxon>Metazoa</taxon>
        <taxon>Spiralia</taxon>
        <taxon>Lophotrochozoa</taxon>
        <taxon>Mollusca</taxon>
        <taxon>Bivalvia</taxon>
        <taxon>Autobranchia</taxon>
        <taxon>Pteriomorphia</taxon>
        <taxon>Mytilida</taxon>
        <taxon>Mytiloidea</taxon>
        <taxon>Mytilidae</taxon>
        <taxon>Mytilinae</taxon>
        <taxon>Mytilus</taxon>
    </lineage>
</organism>
<dbReference type="AlphaFoldDB" id="A0A6J8DIJ5"/>
<keyword evidence="3" id="KW-1185">Reference proteome</keyword>
<gene>
    <name evidence="2" type="ORF">MCOR_41811</name>
</gene>
<sequence>MASYSSEEENYARLNLLLAGISSRAVRKLFDSQFPPVSLAASLMKENNKLRELKKKNTINQAQWYLLFPPVRNVVGSKTFDISLMITLLSNLANLSPPHGGLPPVTDTTQGADLGRFKYYRNYLAHLDDEKVISTVFDTAWDKIAGAIERLGGPQMKQECDHLKSKALDQTNQQIMMDIKHSRDEITELKKSVNTLALNSVEIKEMMDDIVPRNIRGIN</sequence>
<dbReference type="InterPro" id="IPR041249">
    <property type="entry name" value="HEPN_DZIP3"/>
</dbReference>
<dbReference type="Proteomes" id="UP000507470">
    <property type="component" value="Unassembled WGS sequence"/>
</dbReference>